<evidence type="ECO:0000256" key="9">
    <source>
        <dbReference type="SAM" id="MobiDB-lite"/>
    </source>
</evidence>
<evidence type="ECO:0000256" key="1">
    <source>
        <dbReference type="ARBA" id="ARBA00004123"/>
    </source>
</evidence>
<organism evidence="10 11">
    <name type="scientific">Tachysurus vachellii</name>
    <name type="common">Darkbarbel catfish</name>
    <name type="synonym">Pelteobagrus vachellii</name>
    <dbReference type="NCBI Taxonomy" id="175792"/>
    <lineage>
        <taxon>Eukaryota</taxon>
        <taxon>Metazoa</taxon>
        <taxon>Chordata</taxon>
        <taxon>Craniata</taxon>
        <taxon>Vertebrata</taxon>
        <taxon>Euteleostomi</taxon>
        <taxon>Actinopterygii</taxon>
        <taxon>Neopterygii</taxon>
        <taxon>Teleostei</taxon>
        <taxon>Ostariophysi</taxon>
        <taxon>Siluriformes</taxon>
        <taxon>Bagridae</taxon>
        <taxon>Tachysurus</taxon>
    </lineage>
</organism>
<evidence type="ECO:0000313" key="11">
    <source>
        <dbReference type="Proteomes" id="UP001187315"/>
    </source>
</evidence>
<evidence type="ECO:0000313" key="10">
    <source>
        <dbReference type="EMBL" id="KAK2817869.1"/>
    </source>
</evidence>
<dbReference type="Proteomes" id="UP001187315">
    <property type="component" value="Unassembled WGS sequence"/>
</dbReference>
<dbReference type="Pfam" id="PF13094">
    <property type="entry name" value="CENP-Q"/>
    <property type="match status" value="1"/>
</dbReference>
<comment type="caution">
    <text evidence="10">The sequence shown here is derived from an EMBL/GenBank/DDBJ whole genome shotgun (WGS) entry which is preliminary data.</text>
</comment>
<dbReference type="EMBL" id="JAVHJS010000024">
    <property type="protein sequence ID" value="KAK2817869.1"/>
    <property type="molecule type" value="Genomic_DNA"/>
</dbReference>
<keyword evidence="6" id="KW-0539">Nucleus</keyword>
<dbReference type="InterPro" id="IPR025212">
    <property type="entry name" value="CAD_CENP-Q"/>
</dbReference>
<dbReference type="GO" id="GO:0005634">
    <property type="term" value="C:nucleus"/>
    <property type="evidence" value="ECO:0007669"/>
    <property type="project" value="UniProtKB-SubCell"/>
</dbReference>
<proteinExistence type="inferred from homology"/>
<gene>
    <name evidence="10" type="ORF">Q7C36_021802</name>
</gene>
<dbReference type="PANTHER" id="PTHR31345">
    <property type="entry name" value="CENTROMERE PROTEIN Q"/>
    <property type="match status" value="1"/>
</dbReference>
<comment type="subcellular location">
    <subcellularLocation>
        <location evidence="2">Chromosome</location>
        <location evidence="2">Centromere</location>
    </subcellularLocation>
    <subcellularLocation>
        <location evidence="1">Nucleus</location>
    </subcellularLocation>
</comment>
<name>A0AA88LMC8_TACVA</name>
<reference evidence="10" key="1">
    <citation type="submission" date="2023-08" db="EMBL/GenBank/DDBJ databases">
        <title>Pelteobagrus vachellii genome.</title>
        <authorList>
            <person name="Liu H."/>
        </authorList>
    </citation>
    <scope>NUCLEOTIDE SEQUENCE</scope>
    <source>
        <strain evidence="10">PRFRI_2022a</strain>
        <tissue evidence="10">Muscle</tissue>
    </source>
</reference>
<evidence type="ECO:0000256" key="5">
    <source>
        <dbReference type="ARBA" id="ARBA00022454"/>
    </source>
</evidence>
<keyword evidence="7" id="KW-0137">Centromere</keyword>
<feature type="coiled-coil region" evidence="8">
    <location>
        <begin position="168"/>
        <end position="216"/>
    </location>
</feature>
<keyword evidence="8" id="KW-0175">Coiled coil</keyword>
<feature type="region of interest" description="Disordered" evidence="9">
    <location>
        <begin position="37"/>
        <end position="91"/>
    </location>
</feature>
<protein>
    <recommendedName>
        <fullName evidence="4">Centromere protein Q</fullName>
    </recommendedName>
</protein>
<evidence type="ECO:0000256" key="3">
    <source>
        <dbReference type="ARBA" id="ARBA00008191"/>
    </source>
</evidence>
<accession>A0AA88LMC8</accession>
<keyword evidence="11" id="KW-1185">Reference proteome</keyword>
<dbReference type="AlphaFoldDB" id="A0AA88LMC8"/>
<sequence length="285" mass="32963">MTFSRCLPEVYVVHCACAQTFFKLFFFLKNNRETASLHKMKPARGSSRASTLGPKCAGRRGKNLQQKPVPEGESTQDNTRKKELRKVKGQEKWKPLDKSSIRVIDNMLSLSVLYVLTKRSKEKEELQKHLNSLKDQFLAKCSQLPVPPQKHGNLMRLSQQFHTENQKVKRGKKKIEALKERSQELVSQLEQLQGKMDRLENECRIMRDKLEEEELKAQTFIQLAKQAVLRLPALPRYPEDELTLQEKIMKAVPDHKAVTKALQKRKVTADVKAFLELAHKQTDHL</sequence>
<evidence type="ECO:0000256" key="2">
    <source>
        <dbReference type="ARBA" id="ARBA00004584"/>
    </source>
</evidence>
<evidence type="ECO:0000256" key="7">
    <source>
        <dbReference type="ARBA" id="ARBA00023328"/>
    </source>
</evidence>
<evidence type="ECO:0000256" key="8">
    <source>
        <dbReference type="SAM" id="Coils"/>
    </source>
</evidence>
<dbReference type="GO" id="GO:0000775">
    <property type="term" value="C:chromosome, centromeric region"/>
    <property type="evidence" value="ECO:0007669"/>
    <property type="project" value="UniProtKB-SubCell"/>
</dbReference>
<evidence type="ECO:0000256" key="6">
    <source>
        <dbReference type="ARBA" id="ARBA00023242"/>
    </source>
</evidence>
<comment type="similarity">
    <text evidence="3">Belongs to the CENP-Q/OKP1 family.</text>
</comment>
<feature type="compositionally biased region" description="Basic and acidic residues" evidence="9">
    <location>
        <begin position="78"/>
        <end position="91"/>
    </location>
</feature>
<dbReference type="PANTHER" id="PTHR31345:SF3">
    <property type="entry name" value="CENTROMERE PROTEIN Q"/>
    <property type="match status" value="1"/>
</dbReference>
<evidence type="ECO:0000256" key="4">
    <source>
        <dbReference type="ARBA" id="ARBA00016397"/>
    </source>
</evidence>
<keyword evidence="5" id="KW-0158">Chromosome</keyword>